<protein>
    <recommendedName>
        <fullName evidence="1">gamma-glutamylcyclotransferase</fullName>
        <ecNumber evidence="1">4.3.2.9</ecNumber>
    </recommendedName>
</protein>
<comment type="caution">
    <text evidence="4">The sequence shown here is derived from an EMBL/GenBank/DDBJ whole genome shotgun (WGS) entry which is preliminary data.</text>
</comment>
<dbReference type="SUPFAM" id="SSF110857">
    <property type="entry name" value="Gamma-glutamyl cyclotransferase-like"/>
    <property type="match status" value="1"/>
</dbReference>
<reference evidence="4 5" key="1">
    <citation type="submission" date="2024-09" db="EMBL/GenBank/DDBJ databases">
        <title>Rethinking Asexuality: The Enigmatic Case of Functional Sexual Genes in Lepraria (Stereocaulaceae).</title>
        <authorList>
            <person name="Doellman M."/>
            <person name="Sun Y."/>
            <person name="Barcenas-Pena A."/>
            <person name="Lumbsch H.T."/>
            <person name="Grewe F."/>
        </authorList>
    </citation>
    <scope>NUCLEOTIDE SEQUENCE [LARGE SCALE GENOMIC DNA]</scope>
    <source>
        <strain evidence="4 5">Mercado 3170</strain>
    </source>
</reference>
<dbReference type="InterPro" id="IPR036568">
    <property type="entry name" value="GGCT-like_sf"/>
</dbReference>
<dbReference type="PANTHER" id="PTHR12935:SF0">
    <property type="entry name" value="GAMMA-GLUTAMYLCYCLOTRANSFERASE"/>
    <property type="match status" value="1"/>
</dbReference>
<dbReference type="InterPro" id="IPR013024">
    <property type="entry name" value="GGCT-like"/>
</dbReference>
<keyword evidence="5" id="KW-1185">Reference proteome</keyword>
<evidence type="ECO:0000313" key="4">
    <source>
        <dbReference type="EMBL" id="KAL2041609.1"/>
    </source>
</evidence>
<dbReference type="PANTHER" id="PTHR12935">
    <property type="entry name" value="GAMMA-GLUTAMYLCYCLOTRANSFERASE"/>
    <property type="match status" value="1"/>
</dbReference>
<dbReference type="Proteomes" id="UP001590950">
    <property type="component" value="Unassembled WGS sequence"/>
</dbReference>
<dbReference type="Pfam" id="PF06094">
    <property type="entry name" value="GGACT"/>
    <property type="match status" value="1"/>
</dbReference>
<accession>A0ABR4A6S2</accession>
<gene>
    <name evidence="4" type="ORF">N7G274_005393</name>
</gene>
<keyword evidence="2" id="KW-0456">Lyase</keyword>
<evidence type="ECO:0000259" key="3">
    <source>
        <dbReference type="Pfam" id="PF06094"/>
    </source>
</evidence>
<sequence>MHASQFQVGAQRMYLGYGSNLWREQMTLRCSSSTYQGIGRLSGYRWMINGRGYANIVPSESAKDVVYGLIYDLTPSDESALDVNEGVPFAYTKETIAVDFWASVDGRCPIEMTGEGSKRDMLVYIDRERTEDGKPREEYIFRMNMGIKDGIEAGIPKDYVDRVLRLFIPEVERKEVEEMARKQALSFQDEK</sequence>
<name>A0ABR4A6S2_9LECA</name>
<dbReference type="CDD" id="cd06661">
    <property type="entry name" value="GGCT_like"/>
    <property type="match status" value="1"/>
</dbReference>
<dbReference type="Gene3D" id="3.10.490.10">
    <property type="entry name" value="Gamma-glutamyl cyclotransferase-like"/>
    <property type="match status" value="1"/>
</dbReference>
<evidence type="ECO:0000313" key="5">
    <source>
        <dbReference type="Proteomes" id="UP001590950"/>
    </source>
</evidence>
<dbReference type="InterPro" id="IPR009288">
    <property type="entry name" value="AIG2-like_dom"/>
</dbReference>
<evidence type="ECO:0000256" key="2">
    <source>
        <dbReference type="ARBA" id="ARBA00023239"/>
    </source>
</evidence>
<proteinExistence type="predicted"/>
<organism evidence="4 5">
    <name type="scientific">Stereocaulon virgatum</name>
    <dbReference type="NCBI Taxonomy" id="373712"/>
    <lineage>
        <taxon>Eukaryota</taxon>
        <taxon>Fungi</taxon>
        <taxon>Dikarya</taxon>
        <taxon>Ascomycota</taxon>
        <taxon>Pezizomycotina</taxon>
        <taxon>Lecanoromycetes</taxon>
        <taxon>OSLEUM clade</taxon>
        <taxon>Lecanoromycetidae</taxon>
        <taxon>Lecanorales</taxon>
        <taxon>Lecanorineae</taxon>
        <taxon>Stereocaulaceae</taxon>
        <taxon>Stereocaulon</taxon>
    </lineage>
</organism>
<dbReference type="InterPro" id="IPR017939">
    <property type="entry name" value="G-Glutamylcylcotransferase"/>
</dbReference>
<dbReference type="EC" id="4.3.2.9" evidence="1"/>
<dbReference type="EMBL" id="JBEFKJ010000016">
    <property type="protein sequence ID" value="KAL2041609.1"/>
    <property type="molecule type" value="Genomic_DNA"/>
</dbReference>
<evidence type="ECO:0000256" key="1">
    <source>
        <dbReference type="ARBA" id="ARBA00012346"/>
    </source>
</evidence>
<feature type="domain" description="Gamma-glutamylcyclotransferase AIG2-like" evidence="3">
    <location>
        <begin position="17"/>
        <end position="105"/>
    </location>
</feature>